<dbReference type="InterPro" id="IPR002048">
    <property type="entry name" value="EF_hand_dom"/>
</dbReference>
<accession>A0A7S0YZK6</accession>
<protein>
    <recommendedName>
        <fullName evidence="3">EF-hand domain-containing protein</fullName>
    </recommendedName>
</protein>
<feature type="domain" description="EF-hand" evidence="3">
    <location>
        <begin position="22"/>
        <end position="57"/>
    </location>
</feature>
<reference evidence="4" key="1">
    <citation type="submission" date="2021-01" db="EMBL/GenBank/DDBJ databases">
        <authorList>
            <person name="Corre E."/>
            <person name="Pelletier E."/>
            <person name="Niang G."/>
            <person name="Scheremetjew M."/>
            <person name="Finn R."/>
            <person name="Kale V."/>
            <person name="Holt S."/>
            <person name="Cochrane G."/>
            <person name="Meng A."/>
            <person name="Brown T."/>
            <person name="Cohen L."/>
        </authorList>
    </citation>
    <scope>NUCLEOTIDE SEQUENCE</scope>
    <source>
        <strain evidence="4">CCMP443</strain>
    </source>
</reference>
<keyword evidence="1" id="KW-0677">Repeat</keyword>
<dbReference type="SMART" id="SM00054">
    <property type="entry name" value="EFh"/>
    <property type="match status" value="3"/>
</dbReference>
<dbReference type="InterPro" id="IPR011992">
    <property type="entry name" value="EF-hand-dom_pair"/>
</dbReference>
<dbReference type="FunFam" id="1.10.238.10:FF:000178">
    <property type="entry name" value="Calmodulin-2 A"/>
    <property type="match status" value="1"/>
</dbReference>
<evidence type="ECO:0000259" key="3">
    <source>
        <dbReference type="PROSITE" id="PS50222"/>
    </source>
</evidence>
<dbReference type="AlphaFoldDB" id="A0A7S0YZK6"/>
<dbReference type="InterPro" id="IPR050230">
    <property type="entry name" value="CALM/Myosin/TropC-like"/>
</dbReference>
<feature type="domain" description="EF-hand" evidence="3">
    <location>
        <begin position="58"/>
        <end position="93"/>
    </location>
</feature>
<evidence type="ECO:0000313" key="4">
    <source>
        <dbReference type="EMBL" id="CAD8801077.1"/>
    </source>
</evidence>
<dbReference type="SUPFAM" id="SSF47473">
    <property type="entry name" value="EF-hand"/>
    <property type="match status" value="1"/>
</dbReference>
<dbReference type="Gene3D" id="1.10.238.10">
    <property type="entry name" value="EF-hand"/>
    <property type="match status" value="2"/>
</dbReference>
<dbReference type="Pfam" id="PF13499">
    <property type="entry name" value="EF-hand_7"/>
    <property type="match status" value="1"/>
</dbReference>
<name>A0A7S0YZK6_9CRYP</name>
<gene>
    <name evidence="4" type="ORF">HTEP1355_LOCUS14750</name>
</gene>
<dbReference type="EMBL" id="HBFN01025465">
    <property type="protein sequence ID" value="CAD8801077.1"/>
    <property type="molecule type" value="Transcribed_RNA"/>
</dbReference>
<sequence>MADAEEEALKESLKNHPHLTLEELREFKELFNLVDEDKGGSISPHELGSLMETLGLKPNQEELDAMIREIDEDGNGEIDFDEFVQVMSRKVQPTYTPEEVKSAFKVFEAANSGLPQGHVKTSALERALTTYGTDKLSLEEAQDLLSQVDPENSGVINYVEYVNMMCST</sequence>
<dbReference type="PANTHER" id="PTHR23048">
    <property type="entry name" value="MYOSIN LIGHT CHAIN 1, 3"/>
    <property type="match status" value="1"/>
</dbReference>
<keyword evidence="2" id="KW-0106">Calcium</keyword>
<dbReference type="PROSITE" id="PS50222">
    <property type="entry name" value="EF_HAND_2"/>
    <property type="match status" value="3"/>
</dbReference>
<dbReference type="PANTHER" id="PTHR23048:SF0">
    <property type="entry name" value="CALMODULIN LIKE 3"/>
    <property type="match status" value="1"/>
</dbReference>
<dbReference type="GO" id="GO:0016460">
    <property type="term" value="C:myosin II complex"/>
    <property type="evidence" value="ECO:0007669"/>
    <property type="project" value="TreeGrafter"/>
</dbReference>
<feature type="domain" description="EF-hand" evidence="3">
    <location>
        <begin position="136"/>
        <end position="168"/>
    </location>
</feature>
<evidence type="ECO:0000256" key="1">
    <source>
        <dbReference type="ARBA" id="ARBA00022737"/>
    </source>
</evidence>
<evidence type="ECO:0000256" key="2">
    <source>
        <dbReference type="ARBA" id="ARBA00022837"/>
    </source>
</evidence>
<dbReference type="PROSITE" id="PS00018">
    <property type="entry name" value="EF_HAND_1"/>
    <property type="match status" value="2"/>
</dbReference>
<dbReference type="InterPro" id="IPR018247">
    <property type="entry name" value="EF_Hand_1_Ca_BS"/>
</dbReference>
<proteinExistence type="predicted"/>
<dbReference type="CDD" id="cd00051">
    <property type="entry name" value="EFh"/>
    <property type="match status" value="1"/>
</dbReference>
<organism evidence="4">
    <name type="scientific">Hemiselmis tepida</name>
    <dbReference type="NCBI Taxonomy" id="464990"/>
    <lineage>
        <taxon>Eukaryota</taxon>
        <taxon>Cryptophyceae</taxon>
        <taxon>Cryptomonadales</taxon>
        <taxon>Hemiselmidaceae</taxon>
        <taxon>Hemiselmis</taxon>
    </lineage>
</organism>
<dbReference type="Pfam" id="PF13833">
    <property type="entry name" value="EF-hand_8"/>
    <property type="match status" value="1"/>
</dbReference>
<dbReference type="GO" id="GO:0005509">
    <property type="term" value="F:calcium ion binding"/>
    <property type="evidence" value="ECO:0007669"/>
    <property type="project" value="InterPro"/>
</dbReference>